<evidence type="ECO:0000313" key="7">
    <source>
        <dbReference type="Proteomes" id="UP001558632"/>
    </source>
</evidence>
<evidence type="ECO:0000256" key="5">
    <source>
        <dbReference type="RuleBase" id="RU364010"/>
    </source>
</evidence>
<dbReference type="PANTHER" id="PTHR10137:SF0">
    <property type="entry name" value="V-TYPE PROTON ATPASE SUBUNIT C"/>
    <property type="match status" value="1"/>
</dbReference>
<evidence type="ECO:0000256" key="2">
    <source>
        <dbReference type="ARBA" id="ARBA00022448"/>
    </source>
</evidence>
<organism evidence="6 7">
    <name type="scientific">Trichinella spiralis</name>
    <name type="common">Trichina worm</name>
    <dbReference type="NCBI Taxonomy" id="6334"/>
    <lineage>
        <taxon>Eukaryota</taxon>
        <taxon>Metazoa</taxon>
        <taxon>Ecdysozoa</taxon>
        <taxon>Nematoda</taxon>
        <taxon>Enoplea</taxon>
        <taxon>Dorylaimia</taxon>
        <taxon>Trichinellida</taxon>
        <taxon>Trichinellidae</taxon>
        <taxon>Trichinella</taxon>
    </lineage>
</organism>
<comment type="caution">
    <text evidence="6">The sequence shown here is derived from an EMBL/GenBank/DDBJ whole genome shotgun (WGS) entry which is preliminary data.</text>
</comment>
<accession>A0ABR3K1G4</accession>
<comment type="subunit">
    <text evidence="5">V-ATPase is a heteromultimeric enzyme made up of two complexes: the ATP-hydrolytic V1 complex and the proton translocation V0 complex. The V1 complex consists of three catalytic AB heterodimers that form a heterohexamer, three peripheral stalks each consisting of EG heterodimers, one central rotor including subunits D and F, and the regulatory subunits C and H. The proton translocation complex V0 consists of the proton transport subunit a, a ring of proteolipid subunits c9c'', rotary subunit d, subunits e and f, and two accessory subunits.</text>
</comment>
<keyword evidence="4 5" id="KW-0406">Ion transport</keyword>
<evidence type="ECO:0000313" key="6">
    <source>
        <dbReference type="EMBL" id="KAL1227524.1"/>
    </source>
</evidence>
<dbReference type="InterPro" id="IPR004907">
    <property type="entry name" value="ATPase_V1-cplx_csu"/>
</dbReference>
<comment type="similarity">
    <text evidence="1 5">Belongs to the V-ATPase C subunit family.</text>
</comment>
<dbReference type="Gene3D" id="1.20.1460.10">
    <property type="entry name" value="subunit c (vma5p) of the yeast v-atpase, domain 2"/>
    <property type="match status" value="2"/>
</dbReference>
<dbReference type="Proteomes" id="UP001558632">
    <property type="component" value="Unassembled WGS sequence"/>
</dbReference>
<protein>
    <recommendedName>
        <fullName evidence="5">V-type proton ATPase subunit C</fullName>
    </recommendedName>
</protein>
<evidence type="ECO:0000256" key="1">
    <source>
        <dbReference type="ARBA" id="ARBA00006138"/>
    </source>
</evidence>
<dbReference type="EMBL" id="JBEUSY010000538">
    <property type="protein sequence ID" value="KAL1227524.1"/>
    <property type="molecule type" value="Genomic_DNA"/>
</dbReference>
<reference evidence="6 7" key="1">
    <citation type="submission" date="2024-07" db="EMBL/GenBank/DDBJ databases">
        <title>Enhanced genomic and transcriptomic resources for Trichinella pseudospiralis and T. spiralis underpin the discovery of pronounced molecular differences between stages and species.</title>
        <authorList>
            <person name="Pasi K.K."/>
            <person name="La Rosa G."/>
            <person name="Gomez-Morales M.A."/>
            <person name="Tosini F."/>
            <person name="Sumanam S."/>
            <person name="Young N.D."/>
            <person name="Chang B.C."/>
            <person name="Robin G.B."/>
        </authorList>
    </citation>
    <scope>NUCLEOTIDE SEQUENCE [LARGE SCALE GENOMIC DNA]</scope>
    <source>
        <strain evidence="6">ISS534</strain>
    </source>
</reference>
<keyword evidence="3 5" id="KW-0375">Hydrogen ion transport</keyword>
<evidence type="ECO:0000256" key="4">
    <source>
        <dbReference type="ARBA" id="ARBA00023065"/>
    </source>
</evidence>
<dbReference type="InterPro" id="IPR036132">
    <property type="entry name" value="Vac_ATP_synth_c_sf"/>
</dbReference>
<keyword evidence="7" id="KW-1185">Reference proteome</keyword>
<dbReference type="Pfam" id="PF03223">
    <property type="entry name" value="V-ATPase_C"/>
    <property type="match status" value="2"/>
</dbReference>
<gene>
    <name evidence="6" type="ORF">TSPI_11124</name>
</gene>
<evidence type="ECO:0000256" key="3">
    <source>
        <dbReference type="ARBA" id="ARBA00022781"/>
    </source>
</evidence>
<keyword evidence="2 5" id="KW-0813">Transport</keyword>
<comment type="function">
    <text evidence="5">Subunit of the V1 complex of vacuolar(H+)-ATPase (V-ATPase), a multisubunit enzyme composed of a peripheral complex (V1) that hydrolyzes ATP and a membrane integral complex (V0) that translocates protons. V-ATPase is responsible for acidifying and maintaining the pH of intracellular compartments and in some cell types, is targeted to the plasma membrane, where it is responsible for acidifying the extracellular environment. Subunit C is necessary for the assembly of the catalytic sector of the enzyme and is likely to have a specific function in its catalytic activity.</text>
</comment>
<proteinExistence type="inferred from homology"/>
<name>A0ABR3K1G4_TRISP</name>
<dbReference type="PANTHER" id="PTHR10137">
    <property type="entry name" value="V-TYPE PROTON ATPASE SUBUNIT C"/>
    <property type="match status" value="1"/>
</dbReference>
<sequence length="370" mass="42648">MITEYWLISAPGEKTCQETWDRLNASTQELSSNFKFSIPDLKVGTLDQLVGLSDDLIKLDAYTESITKKLVNYFAEILEDQRDKLYENLQVQGKDISHYVTKFQWDTAKYPVKQALRNITEIISKQVTQIDSDLKAKAAAYNHLKNTLSALERKATGSLLTKDLADIVKKEDFIVDSEYLTTVLVVVQRSLYKEWEAKYEGLTMMVVLGHQNYYLKIMKTVCLRFFVRDFVYDENALAQGKNERNRLAAEKNKQFGPLVRWLKINFSELFSAWIHVKALRVFVESVLRYGLPVNFQAVLLQPNKRTFTKRLRDVLSQLYAHLDVGNLGAGNFEMSEDVSGLLSFGQQDYYPYVFFKINIDLTETSSSKAR</sequence>
<dbReference type="CDD" id="cd14785">
    <property type="entry name" value="V-ATPase_C"/>
    <property type="match status" value="1"/>
</dbReference>
<dbReference type="SUPFAM" id="SSF118203">
    <property type="entry name" value="Vacuolar ATP synthase subunit C"/>
    <property type="match status" value="1"/>
</dbReference>